<evidence type="ECO:0000256" key="1">
    <source>
        <dbReference type="ARBA" id="ARBA00004922"/>
    </source>
</evidence>
<dbReference type="Pfam" id="PF13844">
    <property type="entry name" value="Glyco_transf_41"/>
    <property type="match status" value="2"/>
</dbReference>
<protein>
    <recommendedName>
        <fullName evidence="3">protein O-GlcNAc transferase</fullName>
        <ecNumber evidence="3">2.4.1.255</ecNumber>
    </recommendedName>
</protein>
<evidence type="ECO:0000313" key="10">
    <source>
        <dbReference type="EMBL" id="MCK9685504.1"/>
    </source>
</evidence>
<comment type="caution">
    <text evidence="10">The sequence shown here is derived from an EMBL/GenBank/DDBJ whole genome shotgun (WGS) entry which is preliminary data.</text>
</comment>
<evidence type="ECO:0000259" key="9">
    <source>
        <dbReference type="Pfam" id="PF13844"/>
    </source>
</evidence>
<dbReference type="EC" id="2.4.1.255" evidence="3"/>
<dbReference type="InterPro" id="IPR019734">
    <property type="entry name" value="TPR_rpt"/>
</dbReference>
<dbReference type="EMBL" id="JAJLJH010000001">
    <property type="protein sequence ID" value="MCK9685504.1"/>
    <property type="molecule type" value="Genomic_DNA"/>
</dbReference>
<evidence type="ECO:0000256" key="8">
    <source>
        <dbReference type="PROSITE-ProRule" id="PRU00339"/>
    </source>
</evidence>
<dbReference type="RefSeq" id="WP_275681504.1">
    <property type="nucleotide sequence ID" value="NZ_JAJLJH010000001.1"/>
</dbReference>
<feature type="repeat" description="TPR" evidence="8">
    <location>
        <begin position="165"/>
        <end position="198"/>
    </location>
</feature>
<dbReference type="PROSITE" id="PS50005">
    <property type="entry name" value="TPR"/>
    <property type="match status" value="1"/>
</dbReference>
<proteinExistence type="inferred from homology"/>
<evidence type="ECO:0000256" key="7">
    <source>
        <dbReference type="ARBA" id="ARBA00022803"/>
    </source>
</evidence>
<feature type="domain" description="O-GlcNAc transferase C-terminal" evidence="9">
    <location>
        <begin position="454"/>
        <end position="630"/>
    </location>
</feature>
<accession>A0A9X2C175</accession>
<evidence type="ECO:0000256" key="2">
    <source>
        <dbReference type="ARBA" id="ARBA00005386"/>
    </source>
</evidence>
<dbReference type="Proteomes" id="UP001139353">
    <property type="component" value="Unassembled WGS sequence"/>
</dbReference>
<dbReference type="SUPFAM" id="SSF48452">
    <property type="entry name" value="TPR-like"/>
    <property type="match status" value="1"/>
</dbReference>
<dbReference type="PANTHER" id="PTHR44835:SF1">
    <property type="entry name" value="PROTEIN O-GLCNAC TRANSFERASE"/>
    <property type="match status" value="1"/>
</dbReference>
<dbReference type="InterPro" id="IPR011990">
    <property type="entry name" value="TPR-like_helical_dom_sf"/>
</dbReference>
<dbReference type="GO" id="GO:0097363">
    <property type="term" value="F:protein O-acetylglucosaminyltransferase activity"/>
    <property type="evidence" value="ECO:0007669"/>
    <property type="project" value="UniProtKB-EC"/>
</dbReference>
<gene>
    <name evidence="10" type="ORF">LPC04_07260</name>
</gene>
<dbReference type="Gene3D" id="3.40.50.11380">
    <property type="match status" value="1"/>
</dbReference>
<evidence type="ECO:0000256" key="4">
    <source>
        <dbReference type="ARBA" id="ARBA00022676"/>
    </source>
</evidence>
<dbReference type="Gene3D" id="3.40.50.2000">
    <property type="entry name" value="Glycogen Phosphorylase B"/>
    <property type="match status" value="1"/>
</dbReference>
<evidence type="ECO:0000313" key="11">
    <source>
        <dbReference type="Proteomes" id="UP001139353"/>
    </source>
</evidence>
<dbReference type="InterPro" id="IPR029489">
    <property type="entry name" value="OGT/SEC/SPY_C"/>
</dbReference>
<keyword evidence="5" id="KW-0808">Transferase</keyword>
<sequence length="650" mass="70900">MFKNLFNKIKSAPAAPAAPVAVPDDIAGADALVVQGNEREDAGDLAQAEGLYRQAIAIAPGHPRTHLNLGILLAAKGDGAGAERAYQACLAIAPDHPFGNYNYARLLVLRDDFARAEPLVAAAVRAKPDFPQALVVQSNVLDALGKTAPAIAAMEAALRLQPGDAGAWLNLAVMLAGQSRTDDAVVALKRALEGMPDNLEALTLLSRLLRDQGFAAEALAAVRRAIEKAPGAWGNRSFELLLMIFADGIAGDDIFRRHVEFGADLERAVPVRFDAWRDSADRARRLRIGYLSSDLYLHPVSFFLIPVLEQHDRSQVEVFCYSYGETEDFITERMRTLSDHWRPAHDMTDAQLADAIHADGIDVLVDLVGHTAQPRLGVFAQRPAPAQVSWIGYLNTTGLTTMDFRLGDRRTDPIAIAQPVHTERLVHMPVSQWCYRPLLDEPLGPDAPFERNGHVTFGSFNAALKVSPAMSRRWGELLARVPGSRLVVANVNSERKRAAIREDIASQGVAVDRVEFLARVPLNKYLASYNAVDISLDAFPYGGGTTTFDSLWMGVPVVATVGERSVSRSAASLLEELGLADWIAPTIEDFVELAVARASDLRALASLRQALRERLRASPLTDMPRFVRDLEAAYREMWIARSDSLSGSCP</sequence>
<dbReference type="InterPro" id="IPR051939">
    <property type="entry name" value="Glycosyltr_41/O-GlcNAc_trsf"/>
</dbReference>
<feature type="domain" description="O-GlcNAc transferase C-terminal" evidence="9">
    <location>
        <begin position="277"/>
        <end position="431"/>
    </location>
</feature>
<comment type="pathway">
    <text evidence="1">Protein modification; protein glycosylation.</text>
</comment>
<keyword evidence="7 8" id="KW-0802">TPR repeat</keyword>
<evidence type="ECO:0000256" key="3">
    <source>
        <dbReference type="ARBA" id="ARBA00011970"/>
    </source>
</evidence>
<dbReference type="SMART" id="SM00028">
    <property type="entry name" value="TPR"/>
    <property type="match status" value="5"/>
</dbReference>
<keyword evidence="11" id="KW-1185">Reference proteome</keyword>
<evidence type="ECO:0000256" key="5">
    <source>
        <dbReference type="ARBA" id="ARBA00022679"/>
    </source>
</evidence>
<comment type="similarity">
    <text evidence="2">Belongs to the glycosyltransferase 41 family. O-GlcNAc transferase subfamily.</text>
</comment>
<keyword evidence="4" id="KW-0328">Glycosyltransferase</keyword>
<name>A0A9X2C175_9BURK</name>
<dbReference type="Gene3D" id="1.25.40.10">
    <property type="entry name" value="Tetratricopeptide repeat domain"/>
    <property type="match status" value="1"/>
</dbReference>
<dbReference type="Pfam" id="PF14559">
    <property type="entry name" value="TPR_19"/>
    <property type="match status" value="1"/>
</dbReference>
<dbReference type="PANTHER" id="PTHR44835">
    <property type="entry name" value="UDP-N-ACETYLGLUCOSAMINE--PEPTIDE N-ACETYLGLUCOSAMINYLTRANSFERASE SPINDLY-RELATED"/>
    <property type="match status" value="1"/>
</dbReference>
<reference evidence="10" key="1">
    <citation type="submission" date="2021-11" db="EMBL/GenBank/DDBJ databases">
        <title>BS-T2-15 a new species belonging to the Comamonadaceae family isolated from the soil of a French oak forest.</title>
        <authorList>
            <person name="Mieszkin S."/>
            <person name="Alain K."/>
        </authorList>
    </citation>
    <scope>NUCLEOTIDE SEQUENCE</scope>
    <source>
        <strain evidence="10">BS-T2-15</strain>
    </source>
</reference>
<dbReference type="AlphaFoldDB" id="A0A9X2C175"/>
<dbReference type="SUPFAM" id="SSF53756">
    <property type="entry name" value="UDP-Glycosyltransferase/glycogen phosphorylase"/>
    <property type="match status" value="1"/>
</dbReference>
<dbReference type="Pfam" id="PF13432">
    <property type="entry name" value="TPR_16"/>
    <property type="match status" value="1"/>
</dbReference>
<evidence type="ECO:0000256" key="6">
    <source>
        <dbReference type="ARBA" id="ARBA00022737"/>
    </source>
</evidence>
<keyword evidence="6" id="KW-0677">Repeat</keyword>
<organism evidence="10 11">
    <name type="scientific">Scleromatobacter humisilvae</name>
    <dbReference type="NCBI Taxonomy" id="2897159"/>
    <lineage>
        <taxon>Bacteria</taxon>
        <taxon>Pseudomonadati</taxon>
        <taxon>Pseudomonadota</taxon>
        <taxon>Betaproteobacteria</taxon>
        <taxon>Burkholderiales</taxon>
        <taxon>Sphaerotilaceae</taxon>
        <taxon>Scleromatobacter</taxon>
    </lineage>
</organism>